<comment type="caution">
    <text evidence="2">Lacks conserved residue(s) required for the propagation of feature annotation.</text>
</comment>
<proteinExistence type="inferred from homology"/>
<evidence type="ECO:0000313" key="6">
    <source>
        <dbReference type="Proteomes" id="UP001270004"/>
    </source>
</evidence>
<reference evidence="5" key="1">
    <citation type="submission" date="2023-11" db="EMBL/GenBank/DDBJ databases">
        <title>Antimicrobial resistance in invasive Streptococcus suis isolated in Spain and the associated genetic mechanisms.</title>
        <authorList>
            <person name="Uruen C."/>
            <person name="Arenas J.A."/>
        </authorList>
    </citation>
    <scope>NUCLEOTIDE SEQUENCE</scope>
    <source>
        <strain evidence="5">Ss_70</strain>
    </source>
</reference>
<evidence type="ECO:0000313" key="5">
    <source>
        <dbReference type="EMBL" id="MDX5038036.1"/>
    </source>
</evidence>
<dbReference type="InterPro" id="IPR000424">
    <property type="entry name" value="Primosome_PriB/ssb"/>
</dbReference>
<dbReference type="InterPro" id="IPR011344">
    <property type="entry name" value="ssDNA-bd"/>
</dbReference>
<feature type="region of interest" description="Disordered" evidence="4">
    <location>
        <begin position="118"/>
        <end position="141"/>
    </location>
</feature>
<dbReference type="CDD" id="cd04496">
    <property type="entry name" value="SSB_OBF"/>
    <property type="match status" value="1"/>
</dbReference>
<accession>A0AAW9DG49</accession>
<dbReference type="SUPFAM" id="SSF50249">
    <property type="entry name" value="Nucleic acid-binding proteins"/>
    <property type="match status" value="1"/>
</dbReference>
<feature type="compositionally biased region" description="Polar residues" evidence="4">
    <location>
        <begin position="125"/>
        <end position="141"/>
    </location>
</feature>
<evidence type="ECO:0000256" key="4">
    <source>
        <dbReference type="SAM" id="MobiDB-lite"/>
    </source>
</evidence>
<dbReference type="NCBIfam" id="TIGR00621">
    <property type="entry name" value="ssb"/>
    <property type="match status" value="1"/>
</dbReference>
<comment type="caution">
    <text evidence="5">The sequence shown here is derived from an EMBL/GenBank/DDBJ whole genome shotgun (WGS) entry which is preliminary data.</text>
</comment>
<dbReference type="PANTHER" id="PTHR10302">
    <property type="entry name" value="SINGLE-STRANDED DNA-BINDING PROTEIN"/>
    <property type="match status" value="1"/>
</dbReference>
<dbReference type="Proteomes" id="UP001270004">
    <property type="component" value="Unassembled WGS sequence"/>
</dbReference>
<gene>
    <name evidence="5" type="primary">ssb</name>
    <name evidence="5" type="ORF">SHY70_07050</name>
</gene>
<evidence type="ECO:0000256" key="3">
    <source>
        <dbReference type="RuleBase" id="RU000524"/>
    </source>
</evidence>
<dbReference type="PANTHER" id="PTHR10302:SF27">
    <property type="entry name" value="SINGLE-STRANDED DNA-BINDING PROTEIN"/>
    <property type="match status" value="1"/>
</dbReference>
<dbReference type="RefSeq" id="WP_172076970.1">
    <property type="nucleotide sequence ID" value="NZ_CP102148.1"/>
</dbReference>
<dbReference type="PROSITE" id="PS50935">
    <property type="entry name" value="SSB"/>
    <property type="match status" value="1"/>
</dbReference>
<dbReference type="GO" id="GO:0006260">
    <property type="term" value="P:DNA replication"/>
    <property type="evidence" value="ECO:0007669"/>
    <property type="project" value="InterPro"/>
</dbReference>
<keyword evidence="1 2" id="KW-0238">DNA-binding</keyword>
<evidence type="ECO:0000256" key="2">
    <source>
        <dbReference type="HAMAP-Rule" id="MF_00984"/>
    </source>
</evidence>
<dbReference type="EMBL" id="JAWWZK010000011">
    <property type="protein sequence ID" value="MDX5038036.1"/>
    <property type="molecule type" value="Genomic_DNA"/>
</dbReference>
<organism evidence="5 6">
    <name type="scientific">Streptococcus suis</name>
    <dbReference type="NCBI Taxonomy" id="1307"/>
    <lineage>
        <taxon>Bacteria</taxon>
        <taxon>Bacillati</taxon>
        <taxon>Bacillota</taxon>
        <taxon>Bacilli</taxon>
        <taxon>Lactobacillales</taxon>
        <taxon>Streptococcaceae</taxon>
        <taxon>Streptococcus</taxon>
    </lineage>
</organism>
<evidence type="ECO:0000256" key="1">
    <source>
        <dbReference type="ARBA" id="ARBA00023125"/>
    </source>
</evidence>
<protein>
    <recommendedName>
        <fullName evidence="2 3">Single-stranded DNA-binding protein</fullName>
        <shortName evidence="2">SSB</shortName>
    </recommendedName>
</protein>
<name>A0AAW9DG49_STRSU</name>
<dbReference type="GO" id="GO:0009295">
    <property type="term" value="C:nucleoid"/>
    <property type="evidence" value="ECO:0007669"/>
    <property type="project" value="TreeGrafter"/>
</dbReference>
<dbReference type="InterPro" id="IPR012340">
    <property type="entry name" value="NA-bd_OB-fold"/>
</dbReference>
<dbReference type="AlphaFoldDB" id="A0AAW9DG49"/>
<dbReference type="Gene3D" id="2.40.50.140">
    <property type="entry name" value="Nucleic acid-binding proteins"/>
    <property type="match status" value="1"/>
</dbReference>
<sequence>MFNKVILTGRLTKAIEIKKTPAGKAVASFQLAVERRYKNQAGEKVTDFHDCVIWGALAENLAKWTGKGSLIGVVGRLEKRSYQNQQRQRVTISEVIVEEYTLLDYRQRGEEAELIEEPPLPDFSGTEQTSFFQGRTTNIAD</sequence>
<dbReference type="GO" id="GO:0003697">
    <property type="term" value="F:single-stranded DNA binding"/>
    <property type="evidence" value="ECO:0007669"/>
    <property type="project" value="UniProtKB-UniRule"/>
</dbReference>
<dbReference type="HAMAP" id="MF_00984">
    <property type="entry name" value="SSB"/>
    <property type="match status" value="1"/>
</dbReference>
<comment type="subunit">
    <text evidence="2">Homotetramer.</text>
</comment>
<dbReference type="Pfam" id="PF00436">
    <property type="entry name" value="SSB"/>
    <property type="match status" value="1"/>
</dbReference>